<name>A0A2A9MLB8_BESBE</name>
<feature type="compositionally biased region" description="Basic and acidic residues" evidence="1">
    <location>
        <begin position="907"/>
        <end position="919"/>
    </location>
</feature>
<feature type="region of interest" description="Disordered" evidence="1">
    <location>
        <begin position="907"/>
        <end position="995"/>
    </location>
</feature>
<feature type="compositionally biased region" description="Low complexity" evidence="1">
    <location>
        <begin position="1516"/>
        <end position="1525"/>
    </location>
</feature>
<feature type="region of interest" description="Disordered" evidence="1">
    <location>
        <begin position="2245"/>
        <end position="2278"/>
    </location>
</feature>
<feature type="compositionally biased region" description="Polar residues" evidence="1">
    <location>
        <begin position="2430"/>
        <end position="2447"/>
    </location>
</feature>
<feature type="compositionally biased region" description="Low complexity" evidence="1">
    <location>
        <begin position="1614"/>
        <end position="1628"/>
    </location>
</feature>
<feature type="compositionally biased region" description="Low complexity" evidence="1">
    <location>
        <begin position="2809"/>
        <end position="2825"/>
    </location>
</feature>
<feature type="region of interest" description="Disordered" evidence="1">
    <location>
        <begin position="1265"/>
        <end position="1295"/>
    </location>
</feature>
<evidence type="ECO:0000313" key="3">
    <source>
        <dbReference type="Proteomes" id="UP000224006"/>
    </source>
</evidence>
<feature type="region of interest" description="Disordered" evidence="1">
    <location>
        <begin position="1"/>
        <end position="53"/>
    </location>
</feature>
<feature type="compositionally biased region" description="Basic and acidic residues" evidence="1">
    <location>
        <begin position="368"/>
        <end position="380"/>
    </location>
</feature>
<feature type="compositionally biased region" description="Low complexity" evidence="1">
    <location>
        <begin position="2548"/>
        <end position="2571"/>
    </location>
</feature>
<feature type="region of interest" description="Disordered" evidence="1">
    <location>
        <begin position="2410"/>
        <end position="2922"/>
    </location>
</feature>
<feature type="compositionally biased region" description="Low complexity" evidence="1">
    <location>
        <begin position="27"/>
        <end position="36"/>
    </location>
</feature>
<feature type="compositionally biased region" description="Low complexity" evidence="1">
    <location>
        <begin position="155"/>
        <end position="169"/>
    </location>
</feature>
<organism evidence="2 3">
    <name type="scientific">Besnoitia besnoiti</name>
    <name type="common">Apicomplexan protozoan</name>
    <dbReference type="NCBI Taxonomy" id="94643"/>
    <lineage>
        <taxon>Eukaryota</taxon>
        <taxon>Sar</taxon>
        <taxon>Alveolata</taxon>
        <taxon>Apicomplexa</taxon>
        <taxon>Conoidasida</taxon>
        <taxon>Coccidia</taxon>
        <taxon>Eucoccidiorida</taxon>
        <taxon>Eimeriorina</taxon>
        <taxon>Sarcocystidae</taxon>
        <taxon>Besnoitia</taxon>
    </lineage>
</organism>
<dbReference type="OrthoDB" id="331894at2759"/>
<sequence length="3173" mass="330588">MERPEARRSKESRPGTPPLSDGPPPSSACHSRPSSSAGGVKASCAGESPTAGAWDGAVSEFSAISTSPAASAGPNWEPAATSGATSPTLPSVSSVSSATSPNGGDASPQPEASGGEAESPPGTAGSNARRRSSSSPSLRPSPEAHHPGGRKRARSPVSAALSSVSSSAASGGGGGSHHPVQQRELVLMQRMTQDQFQQRLADLGWYRQTLQVINFRNAVFPSTYSVALFLSAAAAAPQLIKVLMYYFDSLPPAQYRVFCYGLARCQHIRHLDANATGTAGLPAWRTRLLLRKLEAFPDIRHVTLSGNELESFRGARRRRKLGARTGGDATPPRPSSDSDDLDDEERQEEAEEWGRDADYIFDVEAEDADAKKRREKRDSAAARASDAALVPGAPAQNGVTEKKPSNHPPGGAPAAPAEHTAPGQESEAEKVDAARSADVEEDLETTAKQLLAQVLADVRSGRRAARRRRYFPGAGQKEHCPSPVRSDEKEKRSLSPAPSCVFENEARETRAVHNLRELMVRGVVCLQIKECALAQQSQLSLWVLNSCHLLRLRQLDMGKADRSLALVMPEERDPSTNDELLRRICLMSRPLWTRRKQSSDILTAFHAIDDWREPMLPYFWLYALLDCMLLYAHNHPPASLPSPSHAASTKPGEIPPSSGGVMPHSPFPGAAYASLLKHRRLMRQPLVRVWFPPQDPQQAVGLALRLPPGCAGFCYALLMGRVGDRCLVRWLARRQFSEHLEQDIRACKQSFAVSSSEGATPDSSSVHPQRLSCPSSASPVSSYVAEILARFKKLNPFPPLCPLCLPTAAAPADGSTALGAAAFGAHSQASRSRASSRLAAVAAAAAVAAHGAAASSPFYTTGLDCPQMRQKRELELFFGKFDAVVHVSRVEPAAFAWDWRLSREQEEGEGGVHREREADGEFDPSSACTEGAEKPETEDCGASVGEGETEKGRLLHGPKSSLPAHVKREPSAGRDGERRTDDKRGISSMGGEEGIGVGSWVEVDLGGEEDAGKQFVTAIGIICQVDQAPAGAPPATLPSWQDPGCAFNPRFGLAVQESRSPSAPRPGALAAAQRNLLFSARFRVNLLHTKPTAPSSASSHGVKSSSARGNAPSTGGKNVAPPGGSAKGSDAGRVVSVPFSRVRPLQVLLPPKETWSLAAVRSQAAKIKEDAERRGVEKRYWGFGGPLGSCVLLPKEWGIDAAESDFGAPRAFPSALSRPLASAPPAPPAASAPSVFHSRVLQFFEPEQVEFMQKNMHHPRQLIAHFGFSSPSPPVSGSPSVMGRRRSYGGNASLRGGSCTGSSAISVASSVSRASSEASREASPRLEPSGADRGLGFDASDGAAEGEERGAAGPSGAPAGAAAAPASRDGGGFLPQAAEEKKVLSVPVGGRGHLGSPGCAGWSAPLKHGGQGAPPGFNRLAYAHVLLPPPAPPRGFFSLLSGSGGGSQSQSSSAKGVKQEGGNSKGGAVEKSSGEGAGDLKPPHGRSAPSVDSSLSPRGGSRCPSPGDAGSAGRCSSSTSRRSSTPQHVDFFGPESGARHDSPFPVSDGSVVGASPREWGSARAHSPPAGTSSTSHKKRAPGSAQESGAAAAARVGAARGAGAVSKDAKGGGAAFAKGAAASAHANGAPHSKRARVTYSPTISGKTRSVGSDKSVSPPPFRLDRERSPSPVRGGPGSGRLRQQRAYQCTDGQGSNLVVCVEIFDDDDDEEARTKGSAAAGRGEKKAKKDEDDASHLTLGEGGRCGADTAASRYVATRTLARGPLAAGRYAEGDGEFHAWRNGTLRRRRRTEAERAERRRRQEMEEQSYQKTRESEWLWGLSLPCPALSPSDEGAAAEAPACDVSLCEGGDGRRESPTDEQDRSCLSPHPRLPLAPSTVRSLHAESWSLSESSKSPSSVSSRPSSPSSSPSLTACCAAGPAPFTLHLSRGIDGLRGDCAAEAPPNPLLPPARQPLEASEWQLIKTALHILRGRGVCGLICEPGGSLLSAGSAKEAATERQRYICLPLSADLWQTGGYQGENPFVSSLAGAEAGSREPGGSDLLWGTATHLRKGREGSCLAGGDAAQPGKRHVLHDDCSGDRRPRKRFWRLNEEALDQLRCFLEFRVSRRRSRMLQDEHFLTCPAALERRASPFPPTRGRERSPVSVQDTVLGAAFGRPDSTDLLGPLLACVPPRPPAPPRRERSKADRFAGRRAPPPESAPARAAVLRSCRMAAEALAAGGVEGPPPAGAGGGDAAAAGRWECGSAGAGVPREGSSGRTEGGFSAGHVGAGKKRSRGKASAGAAHSHVWSWNWEAVGGDYGLDNRGIYRRYAEAILDQQARRRKRRLESDGQVGCFGWRRDYVMRLLKKASSRSPQGDDCEDERMGDDDGSRGLAHRRDGIENLGESIEDRFYRALNRFVDPGALWGLGAAHAGSAPDASSSRGGAESIAGNFSSGNGVKRPVSSTGRRSVFSGDECSEIDTEEDEEDPTVQRRLRRERRAAANEAAAAAAAEEGPSLAGPCGHSATRRSSSPATSQESSRFPAASSSSTTAVKKPLPASRKPGRPRKASAGPASTAGSSAVSSPPAAAAPGVPDPRTVPSRDSHGRFLPGGSPASASPVCQQTAVADQKRMPQRPPPGARGAQVAKLPIGQSDAPCGVQAANRESDVKAATGPEEHAENVNRSVPDSSAGRASGEHALRGGTQILSQRASLKADSGDGREPSHAGGVAAAAAPEGRTLSAADHALSRDFEANPATRGRGEGGEGAEDSWEGVAAKQPDPQEEETPPPSEAAKVVVSGQPKSQSDEADAPELDAAKRVQDTTDEQEQDGVSSVSLSPVISVESPVEGLSTCGVRPAAASGSAGAPHVSQRSGLDGTGRGNESGETHSASSPSGAGLHYESRFHDASCATGGGAGQADRAGGPDEVPSPAAQPPQRLGEWGPAAAAAGAGTVQVVSLGSLPPQFSAVPHGHQFARYPEQFQHHLAHQQLSHRQWVQQHQAAAAYYAVHGFQHHGQIFAAPAVYAAGSGGGRPGCGSVQALHGVAGSVSSASSASSCADAGLPAGQLVALSVPDVCASAHPSPPRAIELGFFPQANGHVLTSRPGSAPSDSFDAAAARGGPPEGCRLDVGHFRDGDTCAVTECAGGSAALSRGGRLKAEGDSLAQHCAGTMAVALGGGRAPRSSAAEQVIDLTEDD</sequence>
<feature type="compositionally biased region" description="Basic and acidic residues" evidence="1">
    <location>
        <begin position="2178"/>
        <end position="2189"/>
    </location>
</feature>
<feature type="region of interest" description="Disordered" evidence="1">
    <location>
        <begin position="1849"/>
        <end position="1878"/>
    </location>
</feature>
<feature type="compositionally biased region" description="Low complexity" evidence="1">
    <location>
        <begin position="1351"/>
        <end position="1368"/>
    </location>
</feature>
<feature type="compositionally biased region" description="Low complexity" evidence="1">
    <location>
        <begin position="412"/>
        <end position="423"/>
    </location>
</feature>
<dbReference type="GeneID" id="40309549"/>
<dbReference type="KEGG" id="bbes:BESB_046190"/>
<reference evidence="2 3" key="1">
    <citation type="submission" date="2017-09" db="EMBL/GenBank/DDBJ databases">
        <title>Genome sequencing of Besnoitia besnoiti strain Bb-Ger1.</title>
        <authorList>
            <person name="Schares G."/>
            <person name="Venepally P."/>
            <person name="Lorenzi H.A."/>
        </authorList>
    </citation>
    <scope>NUCLEOTIDE SEQUENCE [LARGE SCALE GENOMIC DNA]</scope>
    <source>
        <strain evidence="2 3">Bb-Ger1</strain>
    </source>
</reference>
<feature type="compositionally biased region" description="Basic and acidic residues" evidence="1">
    <location>
        <begin position="1721"/>
        <end position="1734"/>
    </location>
</feature>
<dbReference type="Proteomes" id="UP000224006">
    <property type="component" value="Chromosome III"/>
</dbReference>
<feature type="compositionally biased region" description="Low complexity" evidence="1">
    <location>
        <begin position="1588"/>
        <end position="1604"/>
    </location>
</feature>
<feature type="compositionally biased region" description="Low complexity" evidence="1">
    <location>
        <begin position="2834"/>
        <end position="2844"/>
    </location>
</feature>
<feature type="region of interest" description="Disordered" evidence="1">
    <location>
        <begin position="467"/>
        <end position="492"/>
    </location>
</feature>
<feature type="compositionally biased region" description="Low complexity" evidence="1">
    <location>
        <begin position="84"/>
        <end position="101"/>
    </location>
</feature>
<feature type="compositionally biased region" description="Basic and acidic residues" evidence="1">
    <location>
        <begin position="1"/>
        <end position="13"/>
    </location>
</feature>
<gene>
    <name evidence="2" type="ORF">BESB_046190</name>
</gene>
<dbReference type="EMBL" id="NWUJ01000003">
    <property type="protein sequence ID" value="PFH36427.1"/>
    <property type="molecule type" value="Genomic_DNA"/>
</dbReference>
<feature type="region of interest" description="Disordered" evidence="1">
    <location>
        <begin position="1089"/>
        <end position="1132"/>
    </location>
</feature>
<feature type="compositionally biased region" description="Polar residues" evidence="1">
    <location>
        <begin position="2594"/>
        <end position="2605"/>
    </location>
</feature>
<keyword evidence="3" id="KW-1185">Reference proteome</keyword>
<evidence type="ECO:0000313" key="2">
    <source>
        <dbReference type="EMBL" id="PFH36427.1"/>
    </source>
</evidence>
<evidence type="ECO:0000256" key="1">
    <source>
        <dbReference type="SAM" id="MobiDB-lite"/>
    </source>
</evidence>
<proteinExistence type="predicted"/>
<feature type="compositionally biased region" description="Acidic residues" evidence="1">
    <location>
        <begin position="337"/>
        <end position="351"/>
    </location>
</feature>
<feature type="compositionally biased region" description="Polar residues" evidence="1">
    <location>
        <begin position="1638"/>
        <end position="1654"/>
    </location>
</feature>
<feature type="region of interest" description="Disordered" evidence="1">
    <location>
        <begin position="2348"/>
        <end position="2377"/>
    </location>
</feature>
<feature type="compositionally biased region" description="Basic and acidic residues" evidence="1">
    <location>
        <begin position="427"/>
        <end position="438"/>
    </location>
</feature>
<feature type="compositionally biased region" description="Basic and acidic residues" evidence="1">
    <location>
        <begin position="2643"/>
        <end position="2659"/>
    </location>
</feature>
<protein>
    <submittedName>
        <fullName evidence="2">Uncharacterized protein</fullName>
    </submittedName>
</protein>
<accession>A0A2A9MLB8</accession>
<feature type="region of interest" description="Disordered" evidence="1">
    <location>
        <begin position="1766"/>
        <end position="1812"/>
    </location>
</feature>
<dbReference type="RefSeq" id="XP_029220436.1">
    <property type="nucleotide sequence ID" value="XM_029363070.1"/>
</dbReference>
<feature type="compositionally biased region" description="Pro residues" evidence="1">
    <location>
        <begin position="15"/>
        <end position="26"/>
    </location>
</feature>
<feature type="compositionally biased region" description="Low complexity" evidence="1">
    <location>
        <begin position="1093"/>
        <end position="1107"/>
    </location>
</feature>
<feature type="compositionally biased region" description="Basic and acidic residues" evidence="1">
    <location>
        <begin position="1849"/>
        <end position="1862"/>
    </location>
</feature>
<feature type="compositionally biased region" description="Basic and acidic residues" evidence="1">
    <location>
        <begin position="1790"/>
        <end position="1803"/>
    </location>
</feature>
<feature type="region of interest" description="Disordered" evidence="1">
    <location>
        <begin position="640"/>
        <end position="659"/>
    </location>
</feature>
<feature type="region of interest" description="Disordered" evidence="1">
    <location>
        <begin position="2168"/>
        <end position="2202"/>
    </location>
</feature>
<feature type="compositionally biased region" description="Basic and acidic residues" evidence="1">
    <location>
        <begin position="476"/>
        <end position="492"/>
    </location>
</feature>
<feature type="region of interest" description="Disordered" evidence="1">
    <location>
        <begin position="1437"/>
        <end position="1688"/>
    </location>
</feature>
<feature type="compositionally biased region" description="Basic and acidic residues" evidence="1">
    <location>
        <begin position="2366"/>
        <end position="2377"/>
    </location>
</feature>
<feature type="compositionally biased region" description="Basic and acidic residues" evidence="1">
    <location>
        <begin position="966"/>
        <end position="985"/>
    </location>
</feature>
<feature type="compositionally biased region" description="Acidic residues" evidence="1">
    <location>
        <begin position="2455"/>
        <end position="2468"/>
    </location>
</feature>
<comment type="caution">
    <text evidence="2">The sequence shown here is derived from an EMBL/GenBank/DDBJ whole genome shotgun (WGS) entry which is preliminary data.</text>
</comment>
<feature type="region of interest" description="Disordered" evidence="1">
    <location>
        <begin position="315"/>
        <end position="442"/>
    </location>
</feature>
<feature type="compositionally biased region" description="Polar residues" evidence="1">
    <location>
        <begin position="758"/>
        <end position="767"/>
    </location>
</feature>
<dbReference type="VEuPathDB" id="ToxoDB:BESB_046190"/>
<feature type="region of interest" description="Disordered" evidence="1">
    <location>
        <begin position="758"/>
        <end position="777"/>
    </location>
</feature>
<feature type="region of interest" description="Disordered" evidence="1">
    <location>
        <begin position="1708"/>
        <end position="1745"/>
    </location>
</feature>
<feature type="region of interest" description="Disordered" evidence="1">
    <location>
        <begin position="65"/>
        <end position="179"/>
    </location>
</feature>
<feature type="compositionally biased region" description="Low complexity" evidence="1">
    <location>
        <begin position="2482"/>
        <end position="2493"/>
    </location>
</feature>
<feature type="region of interest" description="Disordered" evidence="1">
    <location>
        <begin position="1312"/>
        <end position="1373"/>
    </location>
</feature>